<dbReference type="PROSITE" id="PS51780">
    <property type="entry name" value="GW"/>
    <property type="match status" value="5"/>
</dbReference>
<dbReference type="InterPro" id="IPR038200">
    <property type="entry name" value="GW_dom_sf"/>
</dbReference>
<dbReference type="EMBL" id="CP000411">
    <property type="protein sequence ID" value="ABJ57344.1"/>
    <property type="molecule type" value="Genomic_DNA"/>
</dbReference>
<evidence type="ECO:0000256" key="2">
    <source>
        <dbReference type="ARBA" id="ARBA00022737"/>
    </source>
</evidence>
<dbReference type="RefSeq" id="WP_011677725.1">
    <property type="nucleotide sequence ID" value="NC_008528.1"/>
</dbReference>
<feature type="signal peptide" evidence="3">
    <location>
        <begin position="1"/>
        <end position="33"/>
    </location>
</feature>
<dbReference type="SUPFAM" id="SSF82057">
    <property type="entry name" value="Prokaryotic SH3-related domain"/>
    <property type="match status" value="5"/>
</dbReference>
<keyword evidence="6" id="KW-1185">Reference proteome</keyword>
<evidence type="ECO:0000259" key="4">
    <source>
        <dbReference type="PROSITE" id="PS51780"/>
    </source>
</evidence>
<dbReference type="InterPro" id="IPR022263">
    <property type="entry name" value="KxYKxGKxW"/>
</dbReference>
<feature type="chain" id="PRO_5039596112" description="GW domain-containing protein" evidence="3">
    <location>
        <begin position="34"/>
        <end position="773"/>
    </location>
</feature>
<dbReference type="NCBIfam" id="TIGR03715">
    <property type="entry name" value="KxYKxGKxW"/>
    <property type="match status" value="1"/>
</dbReference>
<dbReference type="Pfam" id="PF13457">
    <property type="entry name" value="GW"/>
    <property type="match status" value="5"/>
</dbReference>
<dbReference type="Pfam" id="PF06458">
    <property type="entry name" value="MucBP"/>
    <property type="match status" value="1"/>
</dbReference>
<dbReference type="InterPro" id="IPR025987">
    <property type="entry name" value="GW_dom"/>
</dbReference>
<name>Q04DX8_OENOB</name>
<sequence>MFLKKGKKKLYKSGKNWVAALLLSAAVLSFYSAGLNQQTASAATSSQTKAVSYDKITNKQTVNYSAYVNENNRNDGLYSAPALTDVASMTSTGSAKSLNGHLVMVSEIDTTKRASTGVSYQYAKITDNNKSYWVDLRALNDSAQITSTQTVNFQAYINGDTRNDGLYSAPALTTSSSLTPLAYSKSLNKKSVMVSEINTTKRASTGLSYQYAKITYNGKTYWVDARAVFDSITSKQTNLNYYATISETNRNDGIYEEPALTSLASMASTGSVKTFDQDSVEVLEIDTTFRNSNDQKYQYAKVTNGTNTYWVDVRALNTSGFAKITSSKTEDYSAYINEANRKDSIYDNGPALTSPTTLTASALAKTVNGDQVEVIALDTTTRSNGSQYTYLEVKDGSNTYWIDSRAVTAYNFDSITNQQTVNETATINEGGRSDGLYNAPALTSPSSLTSTGSAKDLDGQTVTILEIDTTKRASNGNTYQYAKIAYNGKTYWVDARALNNSTYSGAIMVNFEDENGNQLASPIEYTGKIGSTYQPEPKAITGYSVDLAKTGSIDLTYSSTTQTITYIYEKSTATTTDLINGQGQGIDNDSWTVGSDVQPGWYKITPIGLGTDDNIVLNVEGSDSSDLPLANDISGAWFGSDSSAGEISSYQAYLTAGQVIEMQDNGTDAAAGQGLHLETLSTRPATSLIDPESPIPSSFQDLGAGIYEVGVDIRPGNYQVADILGEGYLYTDDGTVSLDLGTGHGDTSTGTITLTTGELLTSTINGISLEPEN</sequence>
<reference evidence="5 6" key="1">
    <citation type="journal article" date="2006" name="Proc. Natl. Acad. Sci. U.S.A.">
        <title>Comparative genomics of the lactic acid bacteria.</title>
        <authorList>
            <person name="Makarova K."/>
            <person name="Slesarev A."/>
            <person name="Wolf Y."/>
            <person name="Sorokin A."/>
            <person name="Mirkin B."/>
            <person name="Koonin E."/>
            <person name="Pavlov A."/>
            <person name="Pavlova N."/>
            <person name="Karamychev V."/>
            <person name="Polouchine N."/>
            <person name="Shakhova V."/>
            <person name="Grigoriev I."/>
            <person name="Lou Y."/>
            <person name="Rohksar D."/>
            <person name="Lucas S."/>
            <person name="Huang K."/>
            <person name="Goodstein D.M."/>
            <person name="Hawkins T."/>
            <person name="Plengvidhya V."/>
            <person name="Welker D."/>
            <person name="Hughes J."/>
            <person name="Goh Y."/>
            <person name="Benson A."/>
            <person name="Baldwin K."/>
            <person name="Lee J.H."/>
            <person name="Diaz-Muniz I."/>
            <person name="Dosti B."/>
            <person name="Smeianov V."/>
            <person name="Wechter W."/>
            <person name="Barabote R."/>
            <person name="Lorca G."/>
            <person name="Altermann E."/>
            <person name="Barrangou R."/>
            <person name="Ganesan B."/>
            <person name="Xie Y."/>
            <person name="Rawsthorne H."/>
            <person name="Tamir D."/>
            <person name="Parker C."/>
            <person name="Breidt F."/>
            <person name="Broadbent J."/>
            <person name="Hutkins R."/>
            <person name="O'Sullivan D."/>
            <person name="Steele J."/>
            <person name="Unlu G."/>
            <person name="Saier M."/>
            <person name="Klaenhammer T."/>
            <person name="Richardson P."/>
            <person name="Kozyavkin S."/>
            <person name="Weimer B."/>
            <person name="Mills D."/>
        </authorList>
    </citation>
    <scope>NUCLEOTIDE SEQUENCE [LARGE SCALE GENOMIC DNA]</scope>
    <source>
        <strain evidence="6">ATCC BAA-331 / PSU-1</strain>
    </source>
</reference>
<dbReference type="Gene3D" id="2.30.30.170">
    <property type="match status" value="5"/>
</dbReference>
<feature type="domain" description="GW" evidence="4">
    <location>
        <begin position="147"/>
        <end position="233"/>
    </location>
</feature>
<dbReference type="Proteomes" id="UP000000774">
    <property type="component" value="Chromosome"/>
</dbReference>
<gene>
    <name evidence="5" type="ordered locus">OEOE_1485</name>
</gene>
<feature type="domain" description="GW" evidence="4">
    <location>
        <begin position="417"/>
        <end position="503"/>
    </location>
</feature>
<accession>Q04DX8</accession>
<proteinExistence type="predicted"/>
<dbReference type="Gene3D" id="3.10.20.320">
    <property type="entry name" value="Putative peptidoglycan bound protein (lpxtg motif)"/>
    <property type="match status" value="1"/>
</dbReference>
<dbReference type="eggNOG" id="COG3757">
    <property type="taxonomic scope" value="Bacteria"/>
</dbReference>
<dbReference type="InterPro" id="IPR009459">
    <property type="entry name" value="MucBP_dom"/>
</dbReference>
<dbReference type="KEGG" id="ooe:OEOE_1485"/>
<evidence type="ECO:0000256" key="3">
    <source>
        <dbReference type="SAM" id="SignalP"/>
    </source>
</evidence>
<dbReference type="PATRIC" id="fig|203123.7.peg.1505"/>
<dbReference type="Pfam" id="PF19258">
    <property type="entry name" value="KxYKxGKxW_sig"/>
    <property type="match status" value="1"/>
</dbReference>
<evidence type="ECO:0000313" key="6">
    <source>
        <dbReference type="Proteomes" id="UP000000774"/>
    </source>
</evidence>
<evidence type="ECO:0000313" key="5">
    <source>
        <dbReference type="EMBL" id="ABJ57344.1"/>
    </source>
</evidence>
<dbReference type="AlphaFoldDB" id="Q04DX8"/>
<dbReference type="HOGENOM" id="CLU_362021_0_0_9"/>
<organism evidence="5 6">
    <name type="scientific">Oenococcus oeni (strain ATCC BAA-331 / PSU-1)</name>
    <dbReference type="NCBI Taxonomy" id="203123"/>
    <lineage>
        <taxon>Bacteria</taxon>
        <taxon>Bacillati</taxon>
        <taxon>Bacillota</taxon>
        <taxon>Bacilli</taxon>
        <taxon>Lactobacillales</taxon>
        <taxon>Lactobacillaceae</taxon>
        <taxon>Oenococcus</taxon>
    </lineage>
</organism>
<evidence type="ECO:0000256" key="1">
    <source>
        <dbReference type="ARBA" id="ARBA00022729"/>
    </source>
</evidence>
<feature type="domain" description="GW" evidence="4">
    <location>
        <begin position="58"/>
        <end position="144"/>
    </location>
</feature>
<keyword evidence="1 3" id="KW-0732">Signal</keyword>
<feature type="domain" description="GW" evidence="4">
    <location>
        <begin position="235"/>
        <end position="321"/>
    </location>
</feature>
<dbReference type="STRING" id="203123.OEOE_1485"/>
<feature type="domain" description="GW" evidence="4">
    <location>
        <begin position="326"/>
        <end position="412"/>
    </location>
</feature>
<protein>
    <recommendedName>
        <fullName evidence="4">GW domain-containing protein</fullName>
    </recommendedName>
</protein>
<keyword evidence="2" id="KW-0677">Repeat</keyword>